<dbReference type="InterPro" id="IPR034768">
    <property type="entry name" value="4FE4S_WBL"/>
</dbReference>
<comment type="PTM">
    <text evidence="11">The Fe-S cluster can be nitrosylated by nitric oxide (NO).</text>
</comment>
<comment type="cofactor">
    <cofactor evidence="11">
        <name>[4Fe-4S] cluster</name>
        <dbReference type="ChEBI" id="CHEBI:49883"/>
    </cofactor>
    <text evidence="11">Binds 1 [4Fe-4S] cluster per subunit. Following nitrosylation of the [4Fe-4S] cluster binds 1 [4Fe-8(NO)] cluster per subunit.</text>
</comment>
<dbReference type="GO" id="GO:0051539">
    <property type="term" value="F:4 iron, 4 sulfur cluster binding"/>
    <property type="evidence" value="ECO:0007669"/>
    <property type="project" value="UniProtKB-UniRule"/>
</dbReference>
<name>A0A7I7S398_9MYCO</name>
<organism evidence="13 14">
    <name type="scientific">Mycolicibacterium arabiense</name>
    <dbReference type="NCBI Taxonomy" id="1286181"/>
    <lineage>
        <taxon>Bacteria</taxon>
        <taxon>Bacillati</taxon>
        <taxon>Actinomycetota</taxon>
        <taxon>Actinomycetes</taxon>
        <taxon>Mycobacteriales</taxon>
        <taxon>Mycobacteriaceae</taxon>
        <taxon>Mycolicibacterium</taxon>
    </lineage>
</organism>
<evidence type="ECO:0000256" key="1">
    <source>
        <dbReference type="ARBA" id="ARBA00004496"/>
    </source>
</evidence>
<evidence type="ECO:0000256" key="5">
    <source>
        <dbReference type="ARBA" id="ARBA00023004"/>
    </source>
</evidence>
<dbReference type="KEGG" id="marz:MARA_46210"/>
<dbReference type="Proteomes" id="UP000467428">
    <property type="component" value="Chromosome"/>
</dbReference>
<keyword evidence="10 11" id="KW-0804">Transcription</keyword>
<comment type="function">
    <text evidence="11">Acts as a transcriptional regulator. Probably redox-responsive. The apo- but not holo-form probably binds DNA.</text>
</comment>
<evidence type="ECO:0000259" key="12">
    <source>
        <dbReference type="PROSITE" id="PS51674"/>
    </source>
</evidence>
<dbReference type="GO" id="GO:0047134">
    <property type="term" value="F:protein-disulfide reductase [NAD(P)H] activity"/>
    <property type="evidence" value="ECO:0007669"/>
    <property type="project" value="TreeGrafter"/>
</dbReference>
<dbReference type="PROSITE" id="PS51674">
    <property type="entry name" value="4FE4S_WBL"/>
    <property type="match status" value="1"/>
</dbReference>
<keyword evidence="11" id="KW-0963">Cytoplasm</keyword>
<dbReference type="AlphaFoldDB" id="A0A7I7S398"/>
<evidence type="ECO:0000256" key="11">
    <source>
        <dbReference type="HAMAP-Rule" id="MF_01479"/>
    </source>
</evidence>
<comment type="subcellular location">
    <subcellularLocation>
        <location evidence="1 11">Cytoplasm</location>
    </subcellularLocation>
</comment>
<sequence length="118" mass="13061">MSATRPAARRTITSSPVNAVVQSAEAEARIAWVSQARCRQADPDELFVRGAAQRKAAVICRHCPVIQECGADALDNRVEFGVWGGMTERQRRALLKQHPEVVSWADFFAGQRKQRSAV</sequence>
<dbReference type="EMBL" id="AP022593">
    <property type="protein sequence ID" value="BBY51153.1"/>
    <property type="molecule type" value="Genomic_DNA"/>
</dbReference>
<evidence type="ECO:0000256" key="8">
    <source>
        <dbReference type="ARBA" id="ARBA00023125"/>
    </source>
</evidence>
<evidence type="ECO:0000313" key="13">
    <source>
        <dbReference type="EMBL" id="BBY51153.1"/>
    </source>
</evidence>
<feature type="domain" description="4Fe-4S Wbl-type" evidence="12">
    <location>
        <begin position="37"/>
        <end position="93"/>
    </location>
</feature>
<feature type="binding site" evidence="11">
    <location>
        <position position="63"/>
    </location>
    <ligand>
        <name>[4Fe-4S] cluster</name>
        <dbReference type="ChEBI" id="CHEBI:49883"/>
    </ligand>
</feature>
<feature type="binding site" evidence="11">
    <location>
        <position position="38"/>
    </location>
    <ligand>
        <name>[4Fe-4S] cluster</name>
        <dbReference type="ChEBI" id="CHEBI:49883"/>
    </ligand>
</feature>
<dbReference type="HAMAP" id="MF_01479">
    <property type="entry name" value="WhiB"/>
    <property type="match status" value="1"/>
</dbReference>
<comment type="similarity">
    <text evidence="2 11">Belongs to the WhiB family.</text>
</comment>
<dbReference type="GO" id="GO:0003677">
    <property type="term" value="F:DNA binding"/>
    <property type="evidence" value="ECO:0007669"/>
    <property type="project" value="UniProtKB-UniRule"/>
</dbReference>
<dbReference type="RefSeq" id="WP_163921279.1">
    <property type="nucleotide sequence ID" value="NZ_AP022593.1"/>
</dbReference>
<evidence type="ECO:0000313" key="14">
    <source>
        <dbReference type="Proteomes" id="UP000467428"/>
    </source>
</evidence>
<dbReference type="GO" id="GO:0035731">
    <property type="term" value="F:dinitrosyl-iron complex binding"/>
    <property type="evidence" value="ECO:0007669"/>
    <property type="project" value="UniProtKB-UniRule"/>
</dbReference>
<comment type="PTM">
    <text evidence="11">Upon Fe-S cluster removal intramolecular disulfide bonds are formed.</text>
</comment>
<dbReference type="PANTHER" id="PTHR38839">
    <property type="entry name" value="TRANSCRIPTIONAL REGULATOR WHID-RELATED"/>
    <property type="match status" value="1"/>
</dbReference>
<dbReference type="GO" id="GO:0045892">
    <property type="term" value="P:negative regulation of DNA-templated transcription"/>
    <property type="evidence" value="ECO:0007669"/>
    <property type="project" value="TreeGrafter"/>
</dbReference>
<dbReference type="GO" id="GO:0046872">
    <property type="term" value="F:metal ion binding"/>
    <property type="evidence" value="ECO:0007669"/>
    <property type="project" value="UniProtKB-KW"/>
</dbReference>
<gene>
    <name evidence="13" type="primary">whiB4</name>
    <name evidence="11" type="synonym">whiB</name>
    <name evidence="13" type="ORF">MARA_46210</name>
</gene>
<evidence type="ECO:0000256" key="4">
    <source>
        <dbReference type="ARBA" id="ARBA00022723"/>
    </source>
</evidence>
<geneLocation type="plasmid" evidence="14">
    <name>pjcm18538 dna</name>
</geneLocation>
<keyword evidence="5 11" id="KW-0408">Iron</keyword>
<keyword evidence="6 11" id="KW-0411">Iron-sulfur</keyword>
<feature type="binding site" evidence="11">
    <location>
        <position position="69"/>
    </location>
    <ligand>
        <name>[4Fe-4S] cluster</name>
        <dbReference type="ChEBI" id="CHEBI:49883"/>
    </ligand>
</feature>
<keyword evidence="4 11" id="KW-0479">Metal-binding</keyword>
<protein>
    <recommendedName>
        <fullName evidence="11">Transcriptional regulator WhiB</fullName>
    </recommendedName>
</protein>
<keyword evidence="14" id="KW-1185">Reference proteome</keyword>
<dbReference type="InterPro" id="IPR003482">
    <property type="entry name" value="Whib"/>
</dbReference>
<reference evidence="13 14" key="1">
    <citation type="journal article" date="2019" name="Emerg. Microbes Infect.">
        <title>Comprehensive subspecies identification of 175 nontuberculous mycobacteria species based on 7547 genomic profiles.</title>
        <authorList>
            <person name="Matsumoto Y."/>
            <person name="Kinjo T."/>
            <person name="Motooka D."/>
            <person name="Nabeya D."/>
            <person name="Jung N."/>
            <person name="Uechi K."/>
            <person name="Horii T."/>
            <person name="Iida T."/>
            <person name="Fujita J."/>
            <person name="Nakamura S."/>
        </authorList>
    </citation>
    <scope>NUCLEOTIDE SEQUENCE [LARGE SCALE GENOMIC DNA]</scope>
    <source>
        <strain evidence="13 14">JCM 18538</strain>
    </source>
</reference>
<evidence type="ECO:0000256" key="2">
    <source>
        <dbReference type="ARBA" id="ARBA00006597"/>
    </source>
</evidence>
<dbReference type="PANTHER" id="PTHR38839:SF7">
    <property type="entry name" value="TRANSCRIPTIONAL REGULATOR WHIB4"/>
    <property type="match status" value="1"/>
</dbReference>
<keyword evidence="7 11" id="KW-0805">Transcription regulation</keyword>
<evidence type="ECO:0000256" key="10">
    <source>
        <dbReference type="ARBA" id="ARBA00023163"/>
    </source>
</evidence>
<keyword evidence="9 11" id="KW-1015">Disulfide bond</keyword>
<accession>A0A7I7S398</accession>
<dbReference type="GO" id="GO:0045454">
    <property type="term" value="P:cell redox homeostasis"/>
    <property type="evidence" value="ECO:0007669"/>
    <property type="project" value="TreeGrafter"/>
</dbReference>
<proteinExistence type="inferred from homology"/>
<feature type="binding site" evidence="11">
    <location>
        <position position="60"/>
    </location>
    <ligand>
        <name>[4Fe-4S] cluster</name>
        <dbReference type="ChEBI" id="CHEBI:49883"/>
    </ligand>
</feature>
<keyword evidence="3 11" id="KW-0004">4Fe-4S</keyword>
<evidence type="ECO:0000256" key="6">
    <source>
        <dbReference type="ARBA" id="ARBA00023014"/>
    </source>
</evidence>
<evidence type="ECO:0000256" key="3">
    <source>
        <dbReference type="ARBA" id="ARBA00022485"/>
    </source>
</evidence>
<dbReference type="GO" id="GO:0005737">
    <property type="term" value="C:cytoplasm"/>
    <property type="evidence" value="ECO:0007669"/>
    <property type="project" value="UniProtKB-SubCell"/>
</dbReference>
<keyword evidence="8 11" id="KW-0238">DNA-binding</keyword>
<evidence type="ECO:0000256" key="9">
    <source>
        <dbReference type="ARBA" id="ARBA00023157"/>
    </source>
</evidence>
<evidence type="ECO:0000256" key="7">
    <source>
        <dbReference type="ARBA" id="ARBA00023015"/>
    </source>
</evidence>
<dbReference type="Pfam" id="PF02467">
    <property type="entry name" value="Whib"/>
    <property type="match status" value="1"/>
</dbReference>